<comment type="similarity">
    <text evidence="5">Belongs to the class-II pyridoxal-phosphate-dependent aminotransferase family. MalY/PatB cystathionine beta-lyase subfamily.</text>
</comment>
<evidence type="ECO:0000256" key="4">
    <source>
        <dbReference type="ARBA" id="ARBA00023239"/>
    </source>
</evidence>
<dbReference type="InterPro" id="IPR051798">
    <property type="entry name" value="Class-II_PLP-Dep_Aminotrans"/>
</dbReference>
<dbReference type="Pfam" id="PF00155">
    <property type="entry name" value="Aminotran_1_2"/>
    <property type="match status" value="1"/>
</dbReference>
<comment type="cofactor">
    <cofactor evidence="1">
        <name>pyridoxal 5'-phosphate</name>
        <dbReference type="ChEBI" id="CHEBI:597326"/>
    </cofactor>
</comment>
<evidence type="ECO:0000256" key="3">
    <source>
        <dbReference type="ARBA" id="ARBA00022898"/>
    </source>
</evidence>
<protein>
    <recommendedName>
        <fullName evidence="2">cysteine-S-conjugate beta-lyase</fullName>
        <ecNumber evidence="2">4.4.1.13</ecNumber>
    </recommendedName>
</protein>
<sequence length="409" mass="44500">MTVMVVVMDFPSLARLRARATAKWAHYPADVLPLWVAESDFPTCPAVCEAIREACSNEQFGYPAPTPEFGEALAGFAQRRYGVELTPEWIFPVADVVSGLVLALEAFTDPARPVLIPNPCYPPFLALGELSGRSLLKYHYRNDTTATPAEATEISAFAHPDLAADIVLDLQEIEQLFAAGAGALVLCNPHNPLGVTHSSQQLVKLAELAERYDAKIISDEIHAPLVYGTTHVMAATVSETARRRTITLTAASKAFNVAGLKCAQFITTNAEDASRFAAIHPLKREGYSPLGLAAATSCYSRGDDFLDEELAILEHHRHLVASLVAEHLPGVRYRIPQATYLAWLDCRHLPLDQAPGEFFLQHAKVAVNEGADFGPAGRGFVRLNFATSEEILRQAFAQMGQALVEAGIR</sequence>
<dbReference type="Proteomes" id="UP000269019">
    <property type="component" value="Chromosome"/>
</dbReference>
<evidence type="ECO:0000313" key="8">
    <source>
        <dbReference type="Proteomes" id="UP000269019"/>
    </source>
</evidence>
<organism evidence="7 8">
    <name type="scientific">Corynebacterium choanae</name>
    <dbReference type="NCBI Taxonomy" id="1862358"/>
    <lineage>
        <taxon>Bacteria</taxon>
        <taxon>Bacillati</taxon>
        <taxon>Actinomycetota</taxon>
        <taxon>Actinomycetes</taxon>
        <taxon>Mycobacteriales</taxon>
        <taxon>Corynebacteriaceae</taxon>
        <taxon>Corynebacterium</taxon>
    </lineage>
</organism>
<dbReference type="GO" id="GO:0030170">
    <property type="term" value="F:pyridoxal phosphate binding"/>
    <property type="evidence" value="ECO:0007669"/>
    <property type="project" value="InterPro"/>
</dbReference>
<evidence type="ECO:0000256" key="2">
    <source>
        <dbReference type="ARBA" id="ARBA00012224"/>
    </source>
</evidence>
<dbReference type="EC" id="4.4.1.13" evidence="2"/>
<dbReference type="Gene3D" id="3.90.1150.10">
    <property type="entry name" value="Aspartate Aminotransferase, domain 1"/>
    <property type="match status" value="1"/>
</dbReference>
<accession>A0A3G6J7I7</accession>
<dbReference type="SUPFAM" id="SSF53383">
    <property type="entry name" value="PLP-dependent transferases"/>
    <property type="match status" value="1"/>
</dbReference>
<dbReference type="GO" id="GO:0047804">
    <property type="term" value="F:cysteine-S-conjugate beta-lyase activity"/>
    <property type="evidence" value="ECO:0007669"/>
    <property type="project" value="UniProtKB-EC"/>
</dbReference>
<dbReference type="CDD" id="cd00609">
    <property type="entry name" value="AAT_like"/>
    <property type="match status" value="1"/>
</dbReference>
<proteinExistence type="inferred from homology"/>
<keyword evidence="8" id="KW-1185">Reference proteome</keyword>
<keyword evidence="3" id="KW-0663">Pyridoxal phosphate</keyword>
<dbReference type="InterPro" id="IPR015424">
    <property type="entry name" value="PyrdxlP-dep_Trfase"/>
</dbReference>
<evidence type="ECO:0000313" key="7">
    <source>
        <dbReference type="EMBL" id="AZA14081.1"/>
    </source>
</evidence>
<feature type="domain" description="Aminotransferase class I/classII large" evidence="6">
    <location>
        <begin position="30"/>
        <end position="395"/>
    </location>
</feature>
<dbReference type="PANTHER" id="PTHR43525:SF2">
    <property type="entry name" value="CYSTATHIONINE BETA-LYASE-RELATED"/>
    <property type="match status" value="1"/>
</dbReference>
<dbReference type="RefSeq" id="WP_245992113.1">
    <property type="nucleotide sequence ID" value="NZ_CP033896.1"/>
</dbReference>
<evidence type="ECO:0000256" key="5">
    <source>
        <dbReference type="ARBA" id="ARBA00037974"/>
    </source>
</evidence>
<dbReference type="KEGG" id="ccho:CCHOA_08460"/>
<gene>
    <name evidence="7" type="primary">patB</name>
    <name evidence="7" type="ORF">CCHOA_08460</name>
</gene>
<dbReference type="InterPro" id="IPR015422">
    <property type="entry name" value="PyrdxlP-dep_Trfase_small"/>
</dbReference>
<evidence type="ECO:0000259" key="6">
    <source>
        <dbReference type="Pfam" id="PF00155"/>
    </source>
</evidence>
<evidence type="ECO:0000256" key="1">
    <source>
        <dbReference type="ARBA" id="ARBA00001933"/>
    </source>
</evidence>
<dbReference type="AlphaFoldDB" id="A0A3G6J7I7"/>
<dbReference type="Gene3D" id="3.40.640.10">
    <property type="entry name" value="Type I PLP-dependent aspartate aminotransferase-like (Major domain)"/>
    <property type="match status" value="1"/>
</dbReference>
<reference evidence="7 8" key="1">
    <citation type="submission" date="2018-11" db="EMBL/GenBank/DDBJ databases">
        <authorList>
            <person name="Kleinhagauer T."/>
            <person name="Glaeser S.P."/>
            <person name="Spergser J."/>
            <person name="Ruckert C."/>
            <person name="Kaempfer P."/>
            <person name="Busse H.-J."/>
        </authorList>
    </citation>
    <scope>NUCLEOTIDE SEQUENCE [LARGE SCALE GENOMIC DNA]</scope>
    <source>
        <strain evidence="7 8">200CH</strain>
    </source>
</reference>
<dbReference type="InterPro" id="IPR015421">
    <property type="entry name" value="PyrdxlP-dep_Trfase_major"/>
</dbReference>
<keyword evidence="4 7" id="KW-0456">Lyase</keyword>
<dbReference type="PANTHER" id="PTHR43525">
    <property type="entry name" value="PROTEIN MALY"/>
    <property type="match status" value="1"/>
</dbReference>
<dbReference type="EMBL" id="CP033896">
    <property type="protein sequence ID" value="AZA14081.1"/>
    <property type="molecule type" value="Genomic_DNA"/>
</dbReference>
<dbReference type="InterPro" id="IPR004839">
    <property type="entry name" value="Aminotransferase_I/II_large"/>
</dbReference>
<name>A0A3G6J7I7_9CORY</name>